<keyword evidence="3" id="KW-0560">Oxidoreductase</keyword>
<dbReference type="InterPro" id="IPR036291">
    <property type="entry name" value="NAD(P)-bd_dom_sf"/>
</dbReference>
<evidence type="ECO:0000313" key="6">
    <source>
        <dbReference type="Proteomes" id="UP000053201"/>
    </source>
</evidence>
<dbReference type="STRING" id="645134.A0A0L0HCR6"/>
<evidence type="ECO:0000259" key="4">
    <source>
        <dbReference type="SMART" id="SM00822"/>
    </source>
</evidence>
<dbReference type="Gene3D" id="3.40.50.720">
    <property type="entry name" value="NAD(P)-binding Rossmann-like Domain"/>
    <property type="match status" value="1"/>
</dbReference>
<keyword evidence="6" id="KW-1185">Reference proteome</keyword>
<accession>A0A0L0HCR6</accession>
<dbReference type="GeneID" id="27689107"/>
<evidence type="ECO:0000313" key="5">
    <source>
        <dbReference type="EMBL" id="KNC98771.1"/>
    </source>
</evidence>
<dbReference type="PANTHER" id="PTHR43008">
    <property type="entry name" value="BENZIL REDUCTASE"/>
    <property type="match status" value="1"/>
</dbReference>
<dbReference type="PANTHER" id="PTHR43008:SF8">
    <property type="entry name" value="BENZIL REDUCTASE ((S)-BENZOIN FORMING) IRC24"/>
    <property type="match status" value="1"/>
</dbReference>
<dbReference type="FunCoup" id="A0A0L0HCR6">
    <property type="interactions" value="21"/>
</dbReference>
<keyword evidence="2" id="KW-0521">NADP</keyword>
<dbReference type="OrthoDB" id="153074at2759"/>
<dbReference type="Pfam" id="PF00106">
    <property type="entry name" value="adh_short"/>
    <property type="match status" value="1"/>
</dbReference>
<dbReference type="eggNOG" id="KOG1204">
    <property type="taxonomic scope" value="Eukaryota"/>
</dbReference>
<dbReference type="OMA" id="SHVDEWR"/>
<dbReference type="InterPro" id="IPR020904">
    <property type="entry name" value="Sc_DH/Rdtase_CS"/>
</dbReference>
<reference evidence="5 6" key="1">
    <citation type="submission" date="2009-08" db="EMBL/GenBank/DDBJ databases">
        <title>The Genome Sequence of Spizellomyces punctatus strain DAOM BR117.</title>
        <authorList>
            <consortium name="The Broad Institute Genome Sequencing Platform"/>
            <person name="Russ C."/>
            <person name="Cuomo C."/>
            <person name="Shea T."/>
            <person name="Young S.K."/>
            <person name="Zeng Q."/>
            <person name="Koehrsen M."/>
            <person name="Haas B."/>
            <person name="Borodovsky M."/>
            <person name="Guigo R."/>
            <person name="Alvarado L."/>
            <person name="Berlin A."/>
            <person name="Bochicchio J."/>
            <person name="Borenstein D."/>
            <person name="Chapman S."/>
            <person name="Chen Z."/>
            <person name="Engels R."/>
            <person name="Freedman E."/>
            <person name="Gellesch M."/>
            <person name="Goldberg J."/>
            <person name="Griggs A."/>
            <person name="Gujja S."/>
            <person name="Heiman D."/>
            <person name="Hepburn T."/>
            <person name="Howarth C."/>
            <person name="Jen D."/>
            <person name="Larson L."/>
            <person name="Lewis B."/>
            <person name="Mehta T."/>
            <person name="Park D."/>
            <person name="Pearson M."/>
            <person name="Roberts A."/>
            <person name="Saif S."/>
            <person name="Shenoy N."/>
            <person name="Sisk P."/>
            <person name="Stolte C."/>
            <person name="Sykes S."/>
            <person name="Thomson T."/>
            <person name="Walk T."/>
            <person name="White J."/>
            <person name="Yandava C."/>
            <person name="Burger G."/>
            <person name="Gray M.W."/>
            <person name="Holland P.W.H."/>
            <person name="King N."/>
            <person name="Lang F.B.F."/>
            <person name="Roger A.J."/>
            <person name="Ruiz-Trillo I."/>
            <person name="Lander E."/>
            <person name="Nusbaum C."/>
        </authorList>
    </citation>
    <scope>NUCLEOTIDE SEQUENCE [LARGE SCALE GENOMIC DNA]</scope>
    <source>
        <strain evidence="5 6">DAOM BR117</strain>
    </source>
</reference>
<evidence type="ECO:0000256" key="3">
    <source>
        <dbReference type="ARBA" id="ARBA00023002"/>
    </source>
</evidence>
<name>A0A0L0HCR6_SPIPD</name>
<evidence type="ECO:0000256" key="1">
    <source>
        <dbReference type="ARBA" id="ARBA00006484"/>
    </source>
</evidence>
<dbReference type="RefSeq" id="XP_016606811.1">
    <property type="nucleotide sequence ID" value="XM_016753962.1"/>
</dbReference>
<gene>
    <name evidence="5" type="ORF">SPPG_05752</name>
</gene>
<sequence>MSSAKGPVVVVTGASRGIGLAVTRILLSLNARVVGLGRSPSSAHTELESLITSHSTSFSYLSLDVTAPGAASTAVDSAVKKFGRLDAVVHNAGILDPITKVADADLDAWRRCLEVNFFAGISIFQQAANYLRNVNGKFILVSSGAATGAKEGWVPYCTAKAASNMLIAGLGLEEKNIVSVALRPGVVDTDMQTLIRETGRTAMGDASHDQFVQFKEQGKLLHPDVPGYVIAKLALDAPMELSGQFISWNDAKLAAFQNPKTM</sequence>
<dbReference type="PRINTS" id="PR00081">
    <property type="entry name" value="GDHRDH"/>
</dbReference>
<feature type="domain" description="Ketoreductase" evidence="4">
    <location>
        <begin position="7"/>
        <end position="190"/>
    </location>
</feature>
<dbReference type="SMART" id="SM00822">
    <property type="entry name" value="PKS_KR"/>
    <property type="match status" value="1"/>
</dbReference>
<dbReference type="GO" id="GO:0050664">
    <property type="term" value="F:oxidoreductase activity, acting on NAD(P)H, oxygen as acceptor"/>
    <property type="evidence" value="ECO:0007669"/>
    <property type="project" value="TreeGrafter"/>
</dbReference>
<dbReference type="EMBL" id="KQ257459">
    <property type="protein sequence ID" value="KNC98771.1"/>
    <property type="molecule type" value="Genomic_DNA"/>
</dbReference>
<dbReference type="FunFam" id="3.40.50.720:FF:000281">
    <property type="entry name" value="Uncharacterized oxidoreductase YIR035C"/>
    <property type="match status" value="1"/>
</dbReference>
<dbReference type="InterPro" id="IPR057326">
    <property type="entry name" value="KR_dom"/>
</dbReference>
<comment type="similarity">
    <text evidence="1">Belongs to the short-chain dehydrogenases/reductases (SDR) family.</text>
</comment>
<dbReference type="VEuPathDB" id="FungiDB:SPPG_05752"/>
<proteinExistence type="inferred from homology"/>
<dbReference type="PROSITE" id="PS00061">
    <property type="entry name" value="ADH_SHORT"/>
    <property type="match status" value="1"/>
</dbReference>
<dbReference type="InParanoid" id="A0A0L0HCR6"/>
<dbReference type="Proteomes" id="UP000053201">
    <property type="component" value="Unassembled WGS sequence"/>
</dbReference>
<dbReference type="SUPFAM" id="SSF51735">
    <property type="entry name" value="NAD(P)-binding Rossmann-fold domains"/>
    <property type="match status" value="1"/>
</dbReference>
<dbReference type="InterPro" id="IPR002347">
    <property type="entry name" value="SDR_fam"/>
</dbReference>
<evidence type="ECO:0000256" key="2">
    <source>
        <dbReference type="ARBA" id="ARBA00022857"/>
    </source>
</evidence>
<organism evidence="5 6">
    <name type="scientific">Spizellomyces punctatus (strain DAOM BR117)</name>
    <dbReference type="NCBI Taxonomy" id="645134"/>
    <lineage>
        <taxon>Eukaryota</taxon>
        <taxon>Fungi</taxon>
        <taxon>Fungi incertae sedis</taxon>
        <taxon>Chytridiomycota</taxon>
        <taxon>Chytridiomycota incertae sedis</taxon>
        <taxon>Chytridiomycetes</taxon>
        <taxon>Spizellomycetales</taxon>
        <taxon>Spizellomycetaceae</taxon>
        <taxon>Spizellomyces</taxon>
    </lineage>
</organism>
<dbReference type="AlphaFoldDB" id="A0A0L0HCR6"/>
<protein>
    <recommendedName>
        <fullName evidence="4">Ketoreductase domain-containing protein</fullName>
    </recommendedName>
</protein>